<proteinExistence type="predicted"/>
<evidence type="ECO:0000313" key="1">
    <source>
        <dbReference type="EMBL" id="ROR81305.1"/>
    </source>
</evidence>
<evidence type="ECO:0000313" key="2">
    <source>
        <dbReference type="Proteomes" id="UP000266915"/>
    </source>
</evidence>
<dbReference type="OrthoDB" id="5008094at2"/>
<comment type="caution">
    <text evidence="1">The sequence shown here is derived from an EMBL/GenBank/DDBJ whole genome shotgun (WGS) entry which is preliminary data.</text>
</comment>
<sequence length="66" mass="7481">MSTEQDAADRARRRHDNEDADAVTRFLAERDPEYDLHTERLVDPEEVILKDWLPHATPTDGGAPAP</sequence>
<gene>
    <name evidence="1" type="ORF">EDD42_1361</name>
</gene>
<dbReference type="Proteomes" id="UP000266915">
    <property type="component" value="Unassembled WGS sequence"/>
</dbReference>
<dbReference type="STRING" id="150123.BWO91_07275"/>
<dbReference type="KEGG" id="pflu:BWO91_07275"/>
<dbReference type="AlphaFoldDB" id="A0A1S7B7V4"/>
<protein>
    <submittedName>
        <fullName evidence="1">Uncharacterized protein</fullName>
    </submittedName>
</protein>
<keyword evidence="2" id="KW-1185">Reference proteome</keyword>
<accession>A0A1S7B7V4</accession>
<name>A0A1S7B7V4_9MICO</name>
<dbReference type="EMBL" id="RKHL01000001">
    <property type="protein sequence ID" value="ROR81305.1"/>
    <property type="molecule type" value="Genomic_DNA"/>
</dbReference>
<dbReference type="RefSeq" id="WP_064296429.1">
    <property type="nucleotide sequence ID" value="NZ_CP019402.1"/>
</dbReference>
<organism evidence="1 2">
    <name type="scientific">Plantibacter flavus</name>
    <dbReference type="NCBI Taxonomy" id="150123"/>
    <lineage>
        <taxon>Bacteria</taxon>
        <taxon>Bacillati</taxon>
        <taxon>Actinomycetota</taxon>
        <taxon>Actinomycetes</taxon>
        <taxon>Micrococcales</taxon>
        <taxon>Microbacteriaceae</taxon>
        <taxon>Plantibacter</taxon>
    </lineage>
</organism>
<reference evidence="1 2" key="1">
    <citation type="submission" date="2018-11" db="EMBL/GenBank/DDBJ databases">
        <title>Sequencing the genomes of 1000 actinobacteria strains.</title>
        <authorList>
            <person name="Klenk H.-P."/>
        </authorList>
    </citation>
    <scope>NUCLEOTIDE SEQUENCE [LARGE SCALE GENOMIC DNA]</scope>
    <source>
        <strain evidence="1 2">DSM 14012</strain>
    </source>
</reference>